<dbReference type="Proteomes" id="UP000007963">
    <property type="component" value="Unassembled WGS sequence"/>
</dbReference>
<proteinExistence type="predicted"/>
<dbReference type="EMBL" id="CH476602">
    <property type="protein sequence ID" value="EAU33028.1"/>
    <property type="molecule type" value="Genomic_DNA"/>
</dbReference>
<gene>
    <name evidence="1" type="ORF">ATEG_06484</name>
</gene>
<evidence type="ECO:0000313" key="2">
    <source>
        <dbReference type="Proteomes" id="UP000007963"/>
    </source>
</evidence>
<protein>
    <submittedName>
        <fullName evidence="1">Uncharacterized protein</fullName>
    </submittedName>
</protein>
<name>Q0CIK0_ASPTN</name>
<dbReference type="VEuPathDB" id="FungiDB:ATEG_06484"/>
<dbReference type="RefSeq" id="XP_001215662.1">
    <property type="nucleotide sequence ID" value="XM_001215662.1"/>
</dbReference>
<organism evidence="1 2">
    <name type="scientific">Aspergillus terreus (strain NIH 2624 / FGSC A1156)</name>
    <dbReference type="NCBI Taxonomy" id="341663"/>
    <lineage>
        <taxon>Eukaryota</taxon>
        <taxon>Fungi</taxon>
        <taxon>Dikarya</taxon>
        <taxon>Ascomycota</taxon>
        <taxon>Pezizomycotina</taxon>
        <taxon>Eurotiomycetes</taxon>
        <taxon>Eurotiomycetidae</taxon>
        <taxon>Eurotiales</taxon>
        <taxon>Aspergillaceae</taxon>
        <taxon>Aspergillus</taxon>
        <taxon>Aspergillus subgen. Circumdati</taxon>
    </lineage>
</organism>
<evidence type="ECO:0000313" key="1">
    <source>
        <dbReference type="EMBL" id="EAU33028.1"/>
    </source>
</evidence>
<dbReference type="GeneID" id="4322401"/>
<sequence length="103" mass="11289">MTEKCLFGLADGTEWAERGGNFWVHQTSSGTSFRETVGGTNVRPARYQAIQQYTPRMLLTSAGKAKGNIYSRSLRDSCRVCIRTAPKPAKLVADTKIPRAVPG</sequence>
<accession>Q0CIK0</accession>
<dbReference type="HOGENOM" id="CLU_2263221_0_0_1"/>
<dbReference type="AlphaFoldDB" id="Q0CIK0"/>
<reference evidence="2" key="1">
    <citation type="submission" date="2005-09" db="EMBL/GenBank/DDBJ databases">
        <title>Annotation of the Aspergillus terreus NIH2624 genome.</title>
        <authorList>
            <person name="Birren B.W."/>
            <person name="Lander E.S."/>
            <person name="Galagan J.E."/>
            <person name="Nusbaum C."/>
            <person name="Devon K."/>
            <person name="Henn M."/>
            <person name="Ma L.-J."/>
            <person name="Jaffe D.B."/>
            <person name="Butler J."/>
            <person name="Alvarez P."/>
            <person name="Gnerre S."/>
            <person name="Grabherr M."/>
            <person name="Kleber M."/>
            <person name="Mauceli E.W."/>
            <person name="Brockman W."/>
            <person name="Rounsley S."/>
            <person name="Young S.K."/>
            <person name="LaButti K."/>
            <person name="Pushparaj V."/>
            <person name="DeCaprio D."/>
            <person name="Crawford M."/>
            <person name="Koehrsen M."/>
            <person name="Engels R."/>
            <person name="Montgomery P."/>
            <person name="Pearson M."/>
            <person name="Howarth C."/>
            <person name="Larson L."/>
            <person name="Luoma S."/>
            <person name="White J."/>
            <person name="Alvarado L."/>
            <person name="Kodira C.D."/>
            <person name="Zeng Q."/>
            <person name="Oleary S."/>
            <person name="Yandava C."/>
            <person name="Denning D.W."/>
            <person name="Nierman W.C."/>
            <person name="Milne T."/>
            <person name="Madden K."/>
        </authorList>
    </citation>
    <scope>NUCLEOTIDE SEQUENCE [LARGE SCALE GENOMIC DNA]</scope>
    <source>
        <strain evidence="2">NIH 2624 / FGSC A1156</strain>
    </source>
</reference>